<dbReference type="VEuPathDB" id="FungiDB:EYZ11_008972"/>
<evidence type="ECO:0000313" key="1">
    <source>
        <dbReference type="EMBL" id="THC91577.1"/>
    </source>
</evidence>
<sequence>MVAFVFGTEKRDRNFYARANQDGSPVFGFEIMPIMEGFL</sequence>
<reference evidence="1 2" key="1">
    <citation type="submission" date="2019-03" db="EMBL/GenBank/DDBJ databases">
        <title>The genome sequence of a newly discovered highly antifungal drug resistant Aspergillus species, Aspergillus tanneri NIH 1004.</title>
        <authorList>
            <person name="Mounaud S."/>
            <person name="Singh I."/>
            <person name="Joardar V."/>
            <person name="Pakala S."/>
            <person name="Pakala S."/>
            <person name="Venepally P."/>
            <person name="Hoover J."/>
            <person name="Nierman W."/>
            <person name="Chung J."/>
            <person name="Losada L."/>
        </authorList>
    </citation>
    <scope>NUCLEOTIDE SEQUENCE [LARGE SCALE GENOMIC DNA]</scope>
    <source>
        <strain evidence="1 2">NIH1004</strain>
    </source>
</reference>
<name>A0A4S3JB99_9EURO</name>
<proteinExistence type="predicted"/>
<protein>
    <submittedName>
        <fullName evidence="1">Uncharacterized protein</fullName>
    </submittedName>
</protein>
<organism evidence="1 2">
    <name type="scientific">Aspergillus tanneri</name>
    <dbReference type="NCBI Taxonomy" id="1220188"/>
    <lineage>
        <taxon>Eukaryota</taxon>
        <taxon>Fungi</taxon>
        <taxon>Dikarya</taxon>
        <taxon>Ascomycota</taxon>
        <taxon>Pezizomycotina</taxon>
        <taxon>Eurotiomycetes</taxon>
        <taxon>Eurotiomycetidae</taxon>
        <taxon>Eurotiales</taxon>
        <taxon>Aspergillaceae</taxon>
        <taxon>Aspergillus</taxon>
        <taxon>Aspergillus subgen. Circumdati</taxon>
    </lineage>
</organism>
<dbReference type="Proteomes" id="UP000308092">
    <property type="component" value="Unassembled WGS sequence"/>
</dbReference>
<gene>
    <name evidence="1" type="ORF">EYZ11_008972</name>
</gene>
<evidence type="ECO:0000313" key="2">
    <source>
        <dbReference type="Proteomes" id="UP000308092"/>
    </source>
</evidence>
<keyword evidence="2" id="KW-1185">Reference proteome</keyword>
<dbReference type="AlphaFoldDB" id="A0A4S3JB99"/>
<accession>A0A4S3JB99</accession>
<dbReference type="EMBL" id="SOSA01000403">
    <property type="protein sequence ID" value="THC91577.1"/>
    <property type="molecule type" value="Genomic_DNA"/>
</dbReference>
<comment type="caution">
    <text evidence="1">The sequence shown here is derived from an EMBL/GenBank/DDBJ whole genome shotgun (WGS) entry which is preliminary data.</text>
</comment>